<sequence length="60" mass="6923">MRHRSVTAVLLDPVMLFSFKPDWTVAPAADIRYSKGEWKHNNARPTGYECEQSAWNSDIQ</sequence>
<feature type="region of interest" description="Disordered" evidence="1">
    <location>
        <begin position="40"/>
        <end position="60"/>
    </location>
</feature>
<evidence type="ECO:0000313" key="2">
    <source>
        <dbReference type="EMBL" id="SDM27070.1"/>
    </source>
</evidence>
<organism evidence="2 3">
    <name type="scientific">Dendrosporobacter quercicolus</name>
    <dbReference type="NCBI Taxonomy" id="146817"/>
    <lineage>
        <taxon>Bacteria</taxon>
        <taxon>Bacillati</taxon>
        <taxon>Bacillota</taxon>
        <taxon>Negativicutes</taxon>
        <taxon>Selenomonadales</taxon>
        <taxon>Sporomusaceae</taxon>
        <taxon>Dendrosporobacter</taxon>
    </lineage>
</organism>
<protein>
    <submittedName>
        <fullName evidence="2">Uncharacterized protein</fullName>
    </submittedName>
</protein>
<gene>
    <name evidence="2" type="ORF">SAMN04488502_103115</name>
</gene>
<reference evidence="2 3" key="1">
    <citation type="submission" date="2016-10" db="EMBL/GenBank/DDBJ databases">
        <authorList>
            <person name="de Groot N.N."/>
        </authorList>
    </citation>
    <scope>NUCLEOTIDE SEQUENCE [LARGE SCALE GENOMIC DNA]</scope>
    <source>
        <strain evidence="2 3">DSM 1736</strain>
    </source>
</reference>
<evidence type="ECO:0000256" key="1">
    <source>
        <dbReference type="SAM" id="MobiDB-lite"/>
    </source>
</evidence>
<dbReference type="AlphaFoldDB" id="A0A1G9RVL9"/>
<dbReference type="EMBL" id="FNHB01000003">
    <property type="protein sequence ID" value="SDM27070.1"/>
    <property type="molecule type" value="Genomic_DNA"/>
</dbReference>
<dbReference type="STRING" id="146817.SAMN04488502_103115"/>
<accession>A0A1G9RVL9</accession>
<keyword evidence="3" id="KW-1185">Reference proteome</keyword>
<name>A0A1G9RVL9_9FIRM</name>
<evidence type="ECO:0000313" key="3">
    <source>
        <dbReference type="Proteomes" id="UP000214880"/>
    </source>
</evidence>
<dbReference type="Proteomes" id="UP000214880">
    <property type="component" value="Unassembled WGS sequence"/>
</dbReference>
<proteinExistence type="predicted"/>